<dbReference type="Pfam" id="PF14559">
    <property type="entry name" value="TPR_19"/>
    <property type="match status" value="1"/>
</dbReference>
<dbReference type="SMART" id="SM00028">
    <property type="entry name" value="TPR"/>
    <property type="match status" value="3"/>
</dbReference>
<dbReference type="PANTHER" id="PTHR44858:SF1">
    <property type="entry name" value="UDP-N-ACETYLGLUCOSAMINE--PEPTIDE N-ACETYLGLUCOSAMINYLTRANSFERASE SPINDLY-RELATED"/>
    <property type="match status" value="1"/>
</dbReference>
<feature type="signal peptide" evidence="4">
    <location>
        <begin position="1"/>
        <end position="26"/>
    </location>
</feature>
<gene>
    <name evidence="5" type="ORF">POL72_34390</name>
</gene>
<dbReference type="RefSeq" id="WP_272101019.1">
    <property type="nucleotide sequence ID" value="NZ_JAQNDK010000004.1"/>
</dbReference>
<evidence type="ECO:0000256" key="2">
    <source>
        <dbReference type="ARBA" id="ARBA00022803"/>
    </source>
</evidence>
<evidence type="ECO:0000313" key="5">
    <source>
        <dbReference type="EMBL" id="MDC0682867.1"/>
    </source>
</evidence>
<dbReference type="InterPro" id="IPR011990">
    <property type="entry name" value="TPR-like_helical_dom_sf"/>
</dbReference>
<keyword evidence="1" id="KW-0677">Repeat</keyword>
<feature type="repeat" description="TPR" evidence="3">
    <location>
        <begin position="64"/>
        <end position="97"/>
    </location>
</feature>
<evidence type="ECO:0000256" key="4">
    <source>
        <dbReference type="SAM" id="SignalP"/>
    </source>
</evidence>
<keyword evidence="6" id="KW-1185">Reference proteome</keyword>
<feature type="chain" id="PRO_5046664547" evidence="4">
    <location>
        <begin position="27"/>
        <end position="213"/>
    </location>
</feature>
<keyword evidence="2 3" id="KW-0802">TPR repeat</keyword>
<dbReference type="Proteomes" id="UP001217485">
    <property type="component" value="Unassembled WGS sequence"/>
</dbReference>
<evidence type="ECO:0000313" key="6">
    <source>
        <dbReference type="Proteomes" id="UP001217485"/>
    </source>
</evidence>
<keyword evidence="4" id="KW-0732">Signal</keyword>
<dbReference type="InterPro" id="IPR019734">
    <property type="entry name" value="TPR_rpt"/>
</dbReference>
<dbReference type="InterPro" id="IPR050498">
    <property type="entry name" value="Ycf3"/>
</dbReference>
<name>A0ABT5CCL5_9BACT</name>
<dbReference type="SUPFAM" id="SSF48452">
    <property type="entry name" value="TPR-like"/>
    <property type="match status" value="1"/>
</dbReference>
<sequence>MRASRWFFVMLVGCALSGVPSGAAEAEGRPADLFQLSYDAEAAGKVQDALAALDRLPAPQKDGYVAELRRGWLYHKLGRNKEAVDAYGRASALEPRSVESRVGALLPQMALRRWADVEATARKALQLDPANYLASLRLAFALYNLARYPEAATIYGRLAEMYPSDVEVRSGLGWSLLKMGKGGDAARELRRVLDIAPKHALARDGLRAAGVSN</sequence>
<protein>
    <submittedName>
        <fullName evidence="5">Tetratricopeptide repeat protein</fullName>
    </submittedName>
</protein>
<dbReference type="PANTHER" id="PTHR44858">
    <property type="entry name" value="TETRATRICOPEPTIDE REPEAT PROTEIN 6"/>
    <property type="match status" value="1"/>
</dbReference>
<evidence type="ECO:0000256" key="1">
    <source>
        <dbReference type="ARBA" id="ARBA00022737"/>
    </source>
</evidence>
<dbReference type="EMBL" id="JAQNDK010000004">
    <property type="protein sequence ID" value="MDC0682867.1"/>
    <property type="molecule type" value="Genomic_DNA"/>
</dbReference>
<comment type="caution">
    <text evidence="5">The sequence shown here is derived from an EMBL/GenBank/DDBJ whole genome shotgun (WGS) entry which is preliminary data.</text>
</comment>
<accession>A0ABT5CCL5</accession>
<dbReference type="Pfam" id="PF13181">
    <property type="entry name" value="TPR_8"/>
    <property type="match status" value="1"/>
</dbReference>
<dbReference type="PROSITE" id="PS50005">
    <property type="entry name" value="TPR"/>
    <property type="match status" value="1"/>
</dbReference>
<reference evidence="5 6" key="1">
    <citation type="submission" date="2023-01" db="EMBL/GenBank/DDBJ databases">
        <title>Minimal conservation of predation-associated metabolite biosynthetic gene clusters underscores biosynthetic potential of Myxococcota including descriptions for ten novel species: Archangium lansinium sp. nov., Myxococcus landrumus sp. nov., Nannocystis bai.</title>
        <authorList>
            <person name="Ahearne A."/>
            <person name="Stevens C."/>
            <person name="Dowd S."/>
        </authorList>
    </citation>
    <scope>NUCLEOTIDE SEQUENCE [LARGE SCALE GENOMIC DNA]</scope>
    <source>
        <strain evidence="5 6">WIWO2</strain>
    </source>
</reference>
<proteinExistence type="predicted"/>
<evidence type="ECO:0000256" key="3">
    <source>
        <dbReference type="PROSITE-ProRule" id="PRU00339"/>
    </source>
</evidence>
<organism evidence="5 6">
    <name type="scientific">Sorangium atrum</name>
    <dbReference type="NCBI Taxonomy" id="2995308"/>
    <lineage>
        <taxon>Bacteria</taxon>
        <taxon>Pseudomonadati</taxon>
        <taxon>Myxococcota</taxon>
        <taxon>Polyangia</taxon>
        <taxon>Polyangiales</taxon>
        <taxon>Polyangiaceae</taxon>
        <taxon>Sorangium</taxon>
    </lineage>
</organism>
<dbReference type="Gene3D" id="1.25.40.10">
    <property type="entry name" value="Tetratricopeptide repeat domain"/>
    <property type="match status" value="2"/>
</dbReference>